<evidence type="ECO:0000313" key="2">
    <source>
        <dbReference type="Proteomes" id="UP000255534"/>
    </source>
</evidence>
<organism evidence="1 2">
    <name type="scientific">Salmonella enterica I</name>
    <dbReference type="NCBI Taxonomy" id="59201"/>
    <lineage>
        <taxon>Bacteria</taxon>
        <taxon>Pseudomonadati</taxon>
        <taxon>Pseudomonadota</taxon>
        <taxon>Gammaproteobacteria</taxon>
        <taxon>Enterobacterales</taxon>
        <taxon>Enterobacteriaceae</taxon>
        <taxon>Salmonella</taxon>
    </lineage>
</organism>
<dbReference type="Proteomes" id="UP000255534">
    <property type="component" value="Unassembled WGS sequence"/>
</dbReference>
<dbReference type="EMBL" id="UGXK01000002">
    <property type="protein sequence ID" value="SUI39676.1"/>
    <property type="molecule type" value="Genomic_DNA"/>
</dbReference>
<dbReference type="AlphaFoldDB" id="A0A379Y1V5"/>
<evidence type="ECO:0000313" key="1">
    <source>
        <dbReference type="EMBL" id="SUI39676.1"/>
    </source>
</evidence>
<name>A0A379Y1V5_SALET</name>
<sequence length="120" mass="13320">MKTKMKKPKTALKNAMKDEEPACVQIQMRATVTRKSRYKAHAIQEDLNLTEWMANHLDAVCDAAEGNASVGSFSPVVPEKIPDSVYQVIYQECGGFVDCDANAQTIWNACRQAILNSVKD</sequence>
<protein>
    <submittedName>
        <fullName evidence="1">Uncharacterized protein</fullName>
    </submittedName>
</protein>
<reference evidence="1 2" key="1">
    <citation type="submission" date="2018-06" db="EMBL/GenBank/DDBJ databases">
        <authorList>
            <consortium name="Pathogen Informatics"/>
            <person name="Doyle S."/>
        </authorList>
    </citation>
    <scope>NUCLEOTIDE SEQUENCE [LARGE SCALE GENOMIC DNA]</scope>
    <source>
        <strain evidence="1 2">NCTC5798</strain>
    </source>
</reference>
<gene>
    <name evidence="1" type="ORF">NCTC5798_06117</name>
</gene>
<proteinExistence type="predicted"/>
<accession>A0A379Y1V5</accession>